<evidence type="ECO:0000256" key="6">
    <source>
        <dbReference type="ARBA" id="ARBA00023065"/>
    </source>
</evidence>
<comment type="similarity">
    <text evidence="2">Belongs to the cation diffusion facilitator (CDF) transporter (TC 2.A.4) family. SLC30A subfamily.</text>
</comment>
<dbReference type="PANTHER" id="PTHR11562:SF17">
    <property type="entry name" value="RE54080P-RELATED"/>
    <property type="match status" value="1"/>
</dbReference>
<dbReference type="SUPFAM" id="SSF161111">
    <property type="entry name" value="Cation efflux protein transmembrane domain-like"/>
    <property type="match status" value="1"/>
</dbReference>
<dbReference type="Pfam" id="PF16916">
    <property type="entry name" value="ZT_dimer"/>
    <property type="match status" value="1"/>
</dbReference>
<dbReference type="Proteomes" id="UP000323046">
    <property type="component" value="Chromosome"/>
</dbReference>
<comment type="subcellular location">
    <subcellularLocation>
        <location evidence="1">Membrane</location>
        <topology evidence="1">Multi-pass membrane protein</topology>
    </subcellularLocation>
</comment>
<sequence length="308" mass="32263">MGHDHGPSAATAGGTLSGTYRSRLLWTIGISASITVIQVVGALLSGSLALLADAAHSLTDAVGVSLALGAVTLAQRAPTPRRTFGFYRVEIFSAVLNALLLVAIFVWVLWSAIGRFSEPVEVKGGLMFVVAVGGLLANLVGLWLLRDAKDKSLNLRGAYLEVLGDALGSVAVIVGGLIILLTGWQAADPVASIVIGLLIVPRAYGLLRDSVHVLLEATPQDVDLDEVRRHLLAERGVVAVHDLHGWTVTSGMPVLTAHVVVTEAALADGYGELLGRLQGCVGGHFDVAHSTLQLEPEDHREEGGALHT</sequence>
<keyword evidence="4 8" id="KW-0812">Transmembrane</keyword>
<dbReference type="GO" id="GO:0005886">
    <property type="term" value="C:plasma membrane"/>
    <property type="evidence" value="ECO:0007669"/>
    <property type="project" value="TreeGrafter"/>
</dbReference>
<organism evidence="11 12">
    <name type="scientific">Streptomyces venezuelae</name>
    <dbReference type="NCBI Taxonomy" id="54571"/>
    <lineage>
        <taxon>Bacteria</taxon>
        <taxon>Bacillati</taxon>
        <taxon>Actinomycetota</taxon>
        <taxon>Actinomycetes</taxon>
        <taxon>Kitasatosporales</taxon>
        <taxon>Streptomycetaceae</taxon>
        <taxon>Streptomyces</taxon>
    </lineage>
</organism>
<feature type="transmembrane region" description="Helical" evidence="8">
    <location>
        <begin position="125"/>
        <end position="145"/>
    </location>
</feature>
<dbReference type="InterPro" id="IPR027469">
    <property type="entry name" value="Cation_efflux_TMD_sf"/>
</dbReference>
<keyword evidence="5 8" id="KW-1133">Transmembrane helix</keyword>
<evidence type="ECO:0000256" key="5">
    <source>
        <dbReference type="ARBA" id="ARBA00022989"/>
    </source>
</evidence>
<dbReference type="GO" id="GO:0005385">
    <property type="term" value="F:zinc ion transmembrane transporter activity"/>
    <property type="evidence" value="ECO:0007669"/>
    <property type="project" value="TreeGrafter"/>
</dbReference>
<evidence type="ECO:0000256" key="4">
    <source>
        <dbReference type="ARBA" id="ARBA00022692"/>
    </source>
</evidence>
<protein>
    <submittedName>
        <fullName evidence="11">Cation transporter</fullName>
    </submittedName>
</protein>
<accession>A0A5P2BKR2</accession>
<dbReference type="OrthoDB" id="9809646at2"/>
<keyword evidence="12" id="KW-1185">Reference proteome</keyword>
<evidence type="ECO:0000256" key="3">
    <source>
        <dbReference type="ARBA" id="ARBA00022448"/>
    </source>
</evidence>
<dbReference type="PANTHER" id="PTHR11562">
    <property type="entry name" value="CATION EFFLUX PROTEIN/ ZINC TRANSPORTER"/>
    <property type="match status" value="1"/>
</dbReference>
<dbReference type="RefSeq" id="WP_150174789.1">
    <property type="nucleotide sequence ID" value="NZ_CP029193.1"/>
</dbReference>
<feature type="domain" description="Cation efflux protein transmembrane" evidence="9">
    <location>
        <begin position="29"/>
        <end position="215"/>
    </location>
</feature>
<feature type="transmembrane region" description="Helical" evidence="8">
    <location>
        <begin position="24"/>
        <end position="48"/>
    </location>
</feature>
<feature type="transmembrane region" description="Helical" evidence="8">
    <location>
        <begin position="166"/>
        <end position="184"/>
    </location>
</feature>
<dbReference type="InterPro" id="IPR002524">
    <property type="entry name" value="Cation_efflux"/>
</dbReference>
<dbReference type="Gene3D" id="1.20.1510.10">
    <property type="entry name" value="Cation efflux protein transmembrane domain"/>
    <property type="match status" value="1"/>
</dbReference>
<evidence type="ECO:0000313" key="12">
    <source>
        <dbReference type="Proteomes" id="UP000323046"/>
    </source>
</evidence>
<evidence type="ECO:0000259" key="10">
    <source>
        <dbReference type="Pfam" id="PF16916"/>
    </source>
</evidence>
<dbReference type="InterPro" id="IPR036837">
    <property type="entry name" value="Cation_efflux_CTD_sf"/>
</dbReference>
<evidence type="ECO:0000256" key="8">
    <source>
        <dbReference type="SAM" id="Phobius"/>
    </source>
</evidence>
<dbReference type="EMBL" id="CP029193">
    <property type="protein sequence ID" value="QES30697.1"/>
    <property type="molecule type" value="Genomic_DNA"/>
</dbReference>
<evidence type="ECO:0000259" key="9">
    <source>
        <dbReference type="Pfam" id="PF01545"/>
    </source>
</evidence>
<feature type="transmembrane region" description="Helical" evidence="8">
    <location>
        <begin position="190"/>
        <end position="207"/>
    </location>
</feature>
<keyword evidence="7 8" id="KW-0472">Membrane</keyword>
<dbReference type="InterPro" id="IPR027470">
    <property type="entry name" value="Cation_efflux_CTD"/>
</dbReference>
<proteinExistence type="inferred from homology"/>
<dbReference type="AlphaFoldDB" id="A0A5P2BKR2"/>
<evidence type="ECO:0000256" key="1">
    <source>
        <dbReference type="ARBA" id="ARBA00004141"/>
    </source>
</evidence>
<reference evidence="11 12" key="1">
    <citation type="submission" date="2018-05" db="EMBL/GenBank/DDBJ databases">
        <title>Streptomyces venezuelae.</title>
        <authorList>
            <person name="Kim W."/>
            <person name="Lee N."/>
            <person name="Cho B.-K."/>
        </authorList>
    </citation>
    <scope>NUCLEOTIDE SEQUENCE [LARGE SCALE GENOMIC DNA]</scope>
    <source>
        <strain evidence="11 12">ATCC 14583</strain>
    </source>
</reference>
<dbReference type="Pfam" id="PF01545">
    <property type="entry name" value="Cation_efflux"/>
    <property type="match status" value="1"/>
</dbReference>
<gene>
    <name evidence="11" type="ORF">DEJ47_33555</name>
</gene>
<evidence type="ECO:0000256" key="2">
    <source>
        <dbReference type="ARBA" id="ARBA00008873"/>
    </source>
</evidence>
<dbReference type="NCBIfam" id="TIGR01297">
    <property type="entry name" value="CDF"/>
    <property type="match status" value="1"/>
</dbReference>
<keyword evidence="6" id="KW-0406">Ion transport</keyword>
<evidence type="ECO:0000313" key="11">
    <source>
        <dbReference type="EMBL" id="QES30697.1"/>
    </source>
</evidence>
<dbReference type="InterPro" id="IPR058533">
    <property type="entry name" value="Cation_efflux_TM"/>
</dbReference>
<dbReference type="SUPFAM" id="SSF160240">
    <property type="entry name" value="Cation efflux protein cytoplasmic domain-like"/>
    <property type="match status" value="1"/>
</dbReference>
<feature type="domain" description="Cation efflux protein cytoplasmic" evidence="10">
    <location>
        <begin position="219"/>
        <end position="297"/>
    </location>
</feature>
<feature type="transmembrane region" description="Helical" evidence="8">
    <location>
        <begin position="86"/>
        <end position="113"/>
    </location>
</feature>
<name>A0A5P2BKR2_STRVZ</name>
<evidence type="ECO:0000256" key="7">
    <source>
        <dbReference type="ARBA" id="ARBA00023136"/>
    </source>
</evidence>
<dbReference type="InterPro" id="IPR050681">
    <property type="entry name" value="CDF/SLC30A"/>
</dbReference>
<keyword evidence="3" id="KW-0813">Transport</keyword>